<dbReference type="InterPro" id="IPR000555">
    <property type="entry name" value="JAMM/MPN+_dom"/>
</dbReference>
<keyword evidence="2" id="KW-0647">Proteasome</keyword>
<evidence type="ECO:0000256" key="1">
    <source>
        <dbReference type="ARBA" id="ARBA00008568"/>
    </source>
</evidence>
<dbReference type="PANTHER" id="PTHR10540">
    <property type="entry name" value="EUKARYOTIC TRANSLATION INITIATION FACTOR 3 SUBUNIT F-RELATED"/>
    <property type="match status" value="1"/>
</dbReference>
<comment type="caution">
    <text evidence="4">The sequence shown here is derived from an EMBL/GenBank/DDBJ whole genome shotgun (WGS) entry which is preliminary data.</text>
</comment>
<feature type="domain" description="MPN" evidence="3">
    <location>
        <begin position="11"/>
        <end position="145"/>
    </location>
</feature>
<dbReference type="GO" id="GO:0043161">
    <property type="term" value="P:proteasome-mediated ubiquitin-dependent protein catabolic process"/>
    <property type="evidence" value="ECO:0007669"/>
    <property type="project" value="TreeGrafter"/>
</dbReference>
<sequence length="324" mass="36564">MVVATKIPSCVVVHPLVLLGVVDHYNRVCKDTNKRAVGVLLGSVSQGKVSCTNSFAVPFEEEAEDSSVWFLDHNFLESMWAMFRKVNAREYIVGWYSSGPKIRPADLDVNELFRRYCSNPVLVIVDVEPKEDGIPTQAYISVEDPVEDNKLTDDRGARVRTFRHLPSELGAADAEQVGIGHLLRDVKDATIATLSDDLKSKVLSLNSLESRLKDIQIYLKSVIDGELPLNHEILYTIQEIFNVLPTLFTPEVMKAFLVETNDIMLVLYLASLIRSIIALNDLTNNKLSLREGERKVVDLLQEKRTKLQLKQQESELATTRNRKK</sequence>
<dbReference type="InterPro" id="IPR033858">
    <property type="entry name" value="MPN_RPN7_8"/>
</dbReference>
<dbReference type="InterPro" id="IPR037518">
    <property type="entry name" value="MPN"/>
</dbReference>
<dbReference type="PROSITE" id="PS50249">
    <property type="entry name" value="MPN"/>
    <property type="match status" value="1"/>
</dbReference>
<dbReference type="EMBL" id="BQMJ01000004">
    <property type="protein sequence ID" value="GJQ08841.1"/>
    <property type="molecule type" value="Genomic_DNA"/>
</dbReference>
<comment type="similarity">
    <text evidence="1">Belongs to the peptidase M67A family.</text>
</comment>
<dbReference type="Pfam" id="PF01398">
    <property type="entry name" value="JAB"/>
    <property type="match status" value="1"/>
</dbReference>
<dbReference type="PANTHER" id="PTHR10540:SF7">
    <property type="entry name" value="26S PROTEASOME NON-ATPASE REGULATORY SUBUNIT 7"/>
    <property type="match status" value="1"/>
</dbReference>
<protein>
    <recommendedName>
        <fullName evidence="3">MPN domain-containing protein</fullName>
    </recommendedName>
</protein>
<dbReference type="AlphaFoldDB" id="A0A9C7PR40"/>
<evidence type="ECO:0000313" key="5">
    <source>
        <dbReference type="Proteomes" id="UP001061958"/>
    </source>
</evidence>
<evidence type="ECO:0000256" key="2">
    <source>
        <dbReference type="ARBA" id="ARBA00022942"/>
    </source>
</evidence>
<evidence type="ECO:0000259" key="3">
    <source>
        <dbReference type="PROSITE" id="PS50249"/>
    </source>
</evidence>
<dbReference type="Gene3D" id="3.40.140.10">
    <property type="entry name" value="Cytidine Deaminase, domain 2"/>
    <property type="match status" value="1"/>
</dbReference>
<evidence type="ECO:0000313" key="4">
    <source>
        <dbReference type="EMBL" id="GJQ08841.1"/>
    </source>
</evidence>
<organism evidence="4 5">
    <name type="scientific">Galdieria partita</name>
    <dbReference type="NCBI Taxonomy" id="83374"/>
    <lineage>
        <taxon>Eukaryota</taxon>
        <taxon>Rhodophyta</taxon>
        <taxon>Bangiophyceae</taxon>
        <taxon>Galdieriales</taxon>
        <taxon>Galdieriaceae</taxon>
        <taxon>Galdieria</taxon>
    </lineage>
</organism>
<dbReference type="Pfam" id="PF13012">
    <property type="entry name" value="MitMem_reg"/>
    <property type="match status" value="1"/>
</dbReference>
<dbReference type="CDD" id="cd08062">
    <property type="entry name" value="MPN_RPN7_8"/>
    <property type="match status" value="1"/>
</dbReference>
<name>A0A9C7PR40_9RHOD</name>
<dbReference type="GO" id="GO:0005838">
    <property type="term" value="C:proteasome regulatory particle"/>
    <property type="evidence" value="ECO:0007669"/>
    <property type="project" value="InterPro"/>
</dbReference>
<reference evidence="4" key="2">
    <citation type="submission" date="2022-01" db="EMBL/GenBank/DDBJ databases">
        <authorList>
            <person name="Hirooka S."/>
            <person name="Miyagishima S.Y."/>
        </authorList>
    </citation>
    <scope>NUCLEOTIDE SEQUENCE</scope>
    <source>
        <strain evidence="4">NBRC 102759</strain>
    </source>
</reference>
<dbReference type="GO" id="GO:0008237">
    <property type="term" value="F:metallopeptidase activity"/>
    <property type="evidence" value="ECO:0007669"/>
    <property type="project" value="InterPro"/>
</dbReference>
<proteinExistence type="inferred from homology"/>
<dbReference type="SMART" id="SM00232">
    <property type="entry name" value="JAB_MPN"/>
    <property type="match status" value="1"/>
</dbReference>
<gene>
    <name evidence="4" type="ORF">GpartN1_g632.t1</name>
</gene>
<accession>A0A9C7PR40</accession>
<reference evidence="4" key="1">
    <citation type="journal article" date="2022" name="Proc. Natl. Acad. Sci. U.S.A.">
        <title>Life cycle and functional genomics of the unicellular red alga Galdieria for elucidating algal and plant evolution and industrial use.</title>
        <authorList>
            <person name="Hirooka S."/>
            <person name="Itabashi T."/>
            <person name="Ichinose T.M."/>
            <person name="Onuma R."/>
            <person name="Fujiwara T."/>
            <person name="Yamashita S."/>
            <person name="Jong L.W."/>
            <person name="Tomita R."/>
            <person name="Iwane A.H."/>
            <person name="Miyagishima S.Y."/>
        </authorList>
    </citation>
    <scope>NUCLEOTIDE SEQUENCE</scope>
    <source>
        <strain evidence="4">NBRC 102759</strain>
    </source>
</reference>
<dbReference type="Proteomes" id="UP001061958">
    <property type="component" value="Unassembled WGS sequence"/>
</dbReference>
<dbReference type="OrthoDB" id="10256771at2759"/>
<keyword evidence="5" id="KW-1185">Reference proteome</keyword>
<dbReference type="InterPro" id="IPR024969">
    <property type="entry name" value="EIF3F/CSN6-like_C"/>
</dbReference>